<dbReference type="PROSITE" id="PS51257">
    <property type="entry name" value="PROKAR_LIPOPROTEIN"/>
    <property type="match status" value="1"/>
</dbReference>
<organism evidence="1">
    <name type="scientific">marine metagenome</name>
    <dbReference type="NCBI Taxonomy" id="408172"/>
    <lineage>
        <taxon>unclassified sequences</taxon>
        <taxon>metagenomes</taxon>
        <taxon>ecological metagenomes</taxon>
    </lineage>
</organism>
<dbReference type="SMART" id="SM00028">
    <property type="entry name" value="TPR"/>
    <property type="match status" value="11"/>
</dbReference>
<accession>A0A381P7G7</accession>
<dbReference type="EMBL" id="UINC01000876">
    <property type="protein sequence ID" value="SUZ62544.1"/>
    <property type="molecule type" value="Genomic_DNA"/>
</dbReference>
<dbReference type="SUPFAM" id="SSF48452">
    <property type="entry name" value="TPR-like"/>
    <property type="match status" value="2"/>
</dbReference>
<reference evidence="1" key="1">
    <citation type="submission" date="2018-05" db="EMBL/GenBank/DDBJ databases">
        <authorList>
            <person name="Lanie J.A."/>
            <person name="Ng W.-L."/>
            <person name="Kazmierczak K.M."/>
            <person name="Andrzejewski T.M."/>
            <person name="Davidsen T.M."/>
            <person name="Wayne K.J."/>
            <person name="Tettelin H."/>
            <person name="Glass J.I."/>
            <person name="Rusch D."/>
            <person name="Podicherti R."/>
            <person name="Tsui H.-C.T."/>
            <person name="Winkler M.E."/>
        </authorList>
    </citation>
    <scope>NUCLEOTIDE SEQUENCE</scope>
</reference>
<dbReference type="PANTHER" id="PTHR12558:SF13">
    <property type="entry name" value="CELL DIVISION CYCLE PROTEIN 27 HOMOLOG"/>
    <property type="match status" value="1"/>
</dbReference>
<evidence type="ECO:0000313" key="1">
    <source>
        <dbReference type="EMBL" id="SUZ62544.1"/>
    </source>
</evidence>
<name>A0A381P7G7_9ZZZZ</name>
<dbReference type="Gene3D" id="1.25.40.10">
    <property type="entry name" value="Tetratricopeptide repeat domain"/>
    <property type="match status" value="3"/>
</dbReference>
<gene>
    <name evidence="1" type="ORF">METZ01_LOCUS15398</name>
</gene>
<dbReference type="Pfam" id="PF13432">
    <property type="entry name" value="TPR_16"/>
    <property type="match status" value="2"/>
</dbReference>
<sequence length="539" mass="61920">MFRNYTTITLLLFLLSCSAQSLQVDVSPTLSEEKPTEEEKESKTVENSEVIQLFMDGLMFMEQGDYSRAIIEFQDAIELGSSSAEIYYSISECYWMIQKYDKSISYGLLAIDHDKDSKDYSMSLGKKYIALNELNLALDIFERVADKHKDNADVLFIIGDLKSELNDIDGALIYYQQAYNKDNSLILSLEVAAELALRSNHRDSELILKKLLLADPSNPKYLQLFVESLSDSNNLNDIEELLKNEAIKSNPFVNNLYNQLGYEYLVNGVIDKSIEYFEKSLSINDNDRFALYYLSNVYRDLKEYDKSISIAEKQITLYPQEKDGYINKIISLLTVEDFEKAVEVLLESLKIFPNDFDINYFLGIAHYSLENFIDSETYYEKALKIDNQSTTAMHGLAMVYDKNKKWNKSDQLYIDLIADNTNDAQAYNNYAYSLVERNKDIDYALTLAQKAIELSPNTSAYLDTIGWIYFKLGDFEKAKEFIAESIVYDDSSAVVLEHYGDVLIALDNRDEALVFYKKALELDRDSSSLSEKISSYENE</sequence>
<dbReference type="Pfam" id="PF13181">
    <property type="entry name" value="TPR_8"/>
    <property type="match status" value="4"/>
</dbReference>
<proteinExistence type="predicted"/>
<dbReference type="InterPro" id="IPR011990">
    <property type="entry name" value="TPR-like_helical_dom_sf"/>
</dbReference>
<dbReference type="AlphaFoldDB" id="A0A381P7G7"/>
<protein>
    <submittedName>
        <fullName evidence="1">Uncharacterized protein</fullName>
    </submittedName>
</protein>
<dbReference type="InterPro" id="IPR019734">
    <property type="entry name" value="TPR_rpt"/>
</dbReference>
<dbReference type="PANTHER" id="PTHR12558">
    <property type="entry name" value="CELL DIVISION CYCLE 16,23,27"/>
    <property type="match status" value="1"/>
</dbReference>
<dbReference type="PROSITE" id="PS50005">
    <property type="entry name" value="TPR"/>
    <property type="match status" value="3"/>
</dbReference>